<keyword evidence="5" id="KW-1133">Transmembrane helix</keyword>
<organism evidence="7 8">
    <name type="scientific">Halobacillus locisalis</name>
    <dbReference type="NCBI Taxonomy" id="220753"/>
    <lineage>
        <taxon>Bacteria</taxon>
        <taxon>Bacillati</taxon>
        <taxon>Bacillota</taxon>
        <taxon>Bacilli</taxon>
        <taxon>Bacillales</taxon>
        <taxon>Bacillaceae</taxon>
        <taxon>Halobacillus</taxon>
    </lineage>
</organism>
<evidence type="ECO:0000313" key="8">
    <source>
        <dbReference type="Proteomes" id="UP000571017"/>
    </source>
</evidence>
<feature type="transmembrane region" description="Helical" evidence="5">
    <location>
        <begin position="184"/>
        <end position="203"/>
    </location>
</feature>
<dbReference type="PRINTS" id="PR00260">
    <property type="entry name" value="CHEMTRNSDUCR"/>
</dbReference>
<dbReference type="GO" id="GO:0016020">
    <property type="term" value="C:membrane"/>
    <property type="evidence" value="ECO:0007669"/>
    <property type="project" value="InterPro"/>
</dbReference>
<proteinExistence type="inferred from homology"/>
<dbReference type="PANTHER" id="PTHR32089">
    <property type="entry name" value="METHYL-ACCEPTING CHEMOTAXIS PROTEIN MCPB"/>
    <property type="match status" value="1"/>
</dbReference>
<dbReference type="GO" id="GO:0007165">
    <property type="term" value="P:signal transduction"/>
    <property type="evidence" value="ECO:0007669"/>
    <property type="project" value="UniProtKB-KW"/>
</dbReference>
<dbReference type="InterPro" id="IPR004089">
    <property type="entry name" value="MCPsignal_dom"/>
</dbReference>
<dbReference type="SMART" id="SM00283">
    <property type="entry name" value="MA"/>
    <property type="match status" value="1"/>
</dbReference>
<comment type="similarity">
    <text evidence="2">Belongs to the methyl-accepting chemotaxis (MCP) protein family.</text>
</comment>
<dbReference type="SUPFAM" id="SSF58104">
    <property type="entry name" value="Methyl-accepting chemotaxis protein (MCP) signaling domain"/>
    <property type="match status" value="1"/>
</dbReference>
<gene>
    <name evidence="7" type="ORF">H0266_04510</name>
</gene>
<dbReference type="EMBL" id="JACEFG010000001">
    <property type="protein sequence ID" value="MBA2174161.1"/>
    <property type="molecule type" value="Genomic_DNA"/>
</dbReference>
<dbReference type="RefSeq" id="WP_181471174.1">
    <property type="nucleotide sequence ID" value="NZ_JACEFG010000001.1"/>
</dbReference>
<keyword evidence="4" id="KW-0175">Coiled coil</keyword>
<dbReference type="Gene3D" id="1.10.287.950">
    <property type="entry name" value="Methyl-accepting chemotaxis protein"/>
    <property type="match status" value="1"/>
</dbReference>
<evidence type="ECO:0000256" key="4">
    <source>
        <dbReference type="SAM" id="Coils"/>
    </source>
</evidence>
<dbReference type="GO" id="GO:0006935">
    <property type="term" value="P:chemotaxis"/>
    <property type="evidence" value="ECO:0007669"/>
    <property type="project" value="InterPro"/>
</dbReference>
<name>A0A838CQD3_9BACI</name>
<protein>
    <submittedName>
        <fullName evidence="7">Methyl-accepting chemotaxis protein</fullName>
    </submittedName>
</protein>
<comment type="caution">
    <text evidence="7">The sequence shown here is derived from an EMBL/GenBank/DDBJ whole genome shotgun (WGS) entry which is preliminary data.</text>
</comment>
<evidence type="ECO:0000256" key="5">
    <source>
        <dbReference type="SAM" id="Phobius"/>
    </source>
</evidence>
<keyword evidence="5" id="KW-0472">Membrane</keyword>
<accession>A0A838CQD3</accession>
<evidence type="ECO:0000313" key="7">
    <source>
        <dbReference type="EMBL" id="MBA2174161.1"/>
    </source>
</evidence>
<dbReference type="GO" id="GO:0004888">
    <property type="term" value="F:transmembrane signaling receptor activity"/>
    <property type="evidence" value="ECO:0007669"/>
    <property type="project" value="InterPro"/>
</dbReference>
<keyword evidence="8" id="KW-1185">Reference proteome</keyword>
<feature type="domain" description="Methyl-accepting transducer" evidence="6">
    <location>
        <begin position="277"/>
        <end position="513"/>
    </location>
</feature>
<feature type="transmembrane region" description="Helical" evidence="5">
    <location>
        <begin position="7"/>
        <end position="26"/>
    </location>
</feature>
<dbReference type="Proteomes" id="UP000571017">
    <property type="component" value="Unassembled WGS sequence"/>
</dbReference>
<dbReference type="Gene3D" id="6.10.340.10">
    <property type="match status" value="1"/>
</dbReference>
<evidence type="ECO:0000256" key="2">
    <source>
        <dbReference type="ARBA" id="ARBA00029447"/>
    </source>
</evidence>
<keyword evidence="1 3" id="KW-0807">Transducer</keyword>
<evidence type="ECO:0000256" key="1">
    <source>
        <dbReference type="ARBA" id="ARBA00023224"/>
    </source>
</evidence>
<evidence type="ECO:0000256" key="3">
    <source>
        <dbReference type="PROSITE-ProRule" id="PRU00284"/>
    </source>
</evidence>
<keyword evidence="5" id="KW-0812">Transmembrane</keyword>
<dbReference type="InterPro" id="IPR004090">
    <property type="entry name" value="Chemotax_Me-accpt_rcpt"/>
</dbReference>
<dbReference type="AlphaFoldDB" id="A0A838CQD3"/>
<dbReference type="PROSITE" id="PS50111">
    <property type="entry name" value="CHEMOTAXIS_TRANSDUC_2"/>
    <property type="match status" value="1"/>
</dbReference>
<dbReference type="PANTHER" id="PTHR32089:SF112">
    <property type="entry name" value="LYSOZYME-LIKE PROTEIN-RELATED"/>
    <property type="match status" value="1"/>
</dbReference>
<feature type="coiled-coil region" evidence="4">
    <location>
        <begin position="25"/>
        <end position="62"/>
    </location>
</feature>
<reference evidence="7 8" key="1">
    <citation type="journal article" date="2004" name="Extremophiles">
        <title>Halobacillus locisalis sp. nov., a halophilic bacterium isolated from a marine solar saltern of the Yellow Sea in Korea.</title>
        <authorList>
            <person name="Yoon J.H."/>
            <person name="Kang K.H."/>
            <person name="Oh T.K."/>
            <person name="Park Y.H."/>
        </authorList>
    </citation>
    <scope>NUCLEOTIDE SEQUENCE [LARGE SCALE GENOMIC DNA]</scope>
    <source>
        <strain evidence="7 8">KCTC 3788</strain>
    </source>
</reference>
<evidence type="ECO:0000259" key="6">
    <source>
        <dbReference type="PROSITE" id="PS50111"/>
    </source>
</evidence>
<sequence>MRIIHKLMLVLMVLTLFIVSAGLFIIQANQNVRSTIEEMRQLNEMKEDYDALKEKLYDIEISMFDLVTTGYDEDKSTRLGEKFTETKQQLEIVVPKFEKDAELTKYINYFTEVHNLLNESYQNHIVPMTAESNRDVILIKTNTNLTKSKEYLDTIEAQVTPYMNNLVESQNLKVDTITKQTTTVLLLSIAGLVVSSIGVVVFFGRHLNKGVGMVYRRIKAYSEGDFTYESNAKQRKDEFGTIDESLKEMSNQLTALLHSSNDASRLVAAVSADVIGDSDQNLELSKNIQGQTEKIKDNIARQHDHVASISAVTEESSASFQEIKANIEQIRVNATSVDNQASDGAAIITDLKDSSSSTVHEMTGLKEKVEQIAVTIDEAKSFLNQINDITANTNLLSLNASIEAARAGEAGKGFAVVADEIRKLSSQTEGFSNQIVALMERVQHSTNDVLDGVQSFDSMLQKTDKQSGQAHTIFKDIGISSSSLVNQISDMTMSITEITEGINEIVDSVSKVNDSSSSLNEEVELVNEHVHSQVAYSNQLRSAIGGLKETSASLESSTHHFKIK</sequence>
<dbReference type="Pfam" id="PF00015">
    <property type="entry name" value="MCPsignal"/>
    <property type="match status" value="1"/>
</dbReference>